<dbReference type="GO" id="GO:0016409">
    <property type="term" value="F:palmitoyltransferase activity"/>
    <property type="evidence" value="ECO:0007669"/>
    <property type="project" value="TreeGrafter"/>
</dbReference>
<protein>
    <submittedName>
        <fullName evidence="3">Uncharacterized protein</fullName>
    </submittedName>
</protein>
<gene>
    <name evidence="3" type="ORF">DCAR_0624306</name>
</gene>
<name>A0A164VRN3_DAUCS</name>
<dbReference type="Gramene" id="KZM90751">
    <property type="protein sequence ID" value="KZM90751"/>
    <property type="gene ID" value="DCAR_021884"/>
</dbReference>
<dbReference type="PANTHER" id="PTHR24161:SF17">
    <property type="entry name" value="PALMITOYLTRANSFERASE"/>
    <property type="match status" value="1"/>
</dbReference>
<dbReference type="InterPro" id="IPR002110">
    <property type="entry name" value="Ankyrin_rpt"/>
</dbReference>
<dbReference type="InterPro" id="IPR036770">
    <property type="entry name" value="Ankyrin_rpt-contain_sf"/>
</dbReference>
<evidence type="ECO:0000313" key="3">
    <source>
        <dbReference type="EMBL" id="WOH04894.1"/>
    </source>
</evidence>
<dbReference type="GO" id="GO:0000139">
    <property type="term" value="C:Golgi membrane"/>
    <property type="evidence" value="ECO:0007669"/>
    <property type="project" value="TreeGrafter"/>
</dbReference>
<sequence length="179" mass="20387">MVFKCILLMYYKNSGGHNYRRQFRNILFDTGHLSITNRAITIFHTIERFAIINFFWQHGVDVNASDHTGQTALHWSAVQGAVQVAEILLQEGASVGAADMYGYQQEVFLANFRHGMDVLDREKWRYISDCEMDELLEGAVEDSFVGSLGPERSLFANELPLLKSLLARCHVSAAIYFYV</sequence>
<dbReference type="Proteomes" id="UP000077755">
    <property type="component" value="Chromosome 6"/>
</dbReference>
<dbReference type="PANTHER" id="PTHR24161">
    <property type="entry name" value="ANK_REP_REGION DOMAIN-CONTAINING PROTEIN-RELATED"/>
    <property type="match status" value="1"/>
</dbReference>
<keyword evidence="4" id="KW-1185">Reference proteome</keyword>
<reference evidence="3" key="1">
    <citation type="journal article" date="2016" name="Nat. Genet.">
        <title>A high-quality carrot genome assembly provides new insights into carotenoid accumulation and asterid genome evolution.</title>
        <authorList>
            <person name="Iorizzo M."/>
            <person name="Ellison S."/>
            <person name="Senalik D."/>
            <person name="Zeng P."/>
            <person name="Satapoomin P."/>
            <person name="Huang J."/>
            <person name="Bowman M."/>
            <person name="Iovene M."/>
            <person name="Sanseverino W."/>
            <person name="Cavagnaro P."/>
            <person name="Yildiz M."/>
            <person name="Macko-Podgorni A."/>
            <person name="Moranska E."/>
            <person name="Grzebelus E."/>
            <person name="Grzebelus D."/>
            <person name="Ashrafi H."/>
            <person name="Zheng Z."/>
            <person name="Cheng S."/>
            <person name="Spooner D."/>
            <person name="Van Deynze A."/>
            <person name="Simon P."/>
        </authorList>
    </citation>
    <scope>NUCLEOTIDE SEQUENCE</scope>
    <source>
        <tissue evidence="3">Leaf</tissue>
    </source>
</reference>
<dbReference type="SUPFAM" id="SSF48403">
    <property type="entry name" value="Ankyrin repeat"/>
    <property type="match status" value="1"/>
</dbReference>
<dbReference type="Gene3D" id="1.25.40.20">
    <property type="entry name" value="Ankyrin repeat-containing domain"/>
    <property type="match status" value="1"/>
</dbReference>
<organism evidence="3 4">
    <name type="scientific">Daucus carota subsp. sativus</name>
    <name type="common">Carrot</name>
    <dbReference type="NCBI Taxonomy" id="79200"/>
    <lineage>
        <taxon>Eukaryota</taxon>
        <taxon>Viridiplantae</taxon>
        <taxon>Streptophyta</taxon>
        <taxon>Embryophyta</taxon>
        <taxon>Tracheophyta</taxon>
        <taxon>Spermatophyta</taxon>
        <taxon>Magnoliopsida</taxon>
        <taxon>eudicotyledons</taxon>
        <taxon>Gunneridae</taxon>
        <taxon>Pentapetalae</taxon>
        <taxon>asterids</taxon>
        <taxon>campanulids</taxon>
        <taxon>Apiales</taxon>
        <taxon>Apiaceae</taxon>
        <taxon>Apioideae</taxon>
        <taxon>Scandiceae</taxon>
        <taxon>Daucinae</taxon>
        <taxon>Daucus</taxon>
        <taxon>Daucus sect. Daucus</taxon>
    </lineage>
</organism>
<evidence type="ECO:0000256" key="1">
    <source>
        <dbReference type="ARBA" id="ARBA00022737"/>
    </source>
</evidence>
<dbReference type="EMBL" id="CP093348">
    <property type="protein sequence ID" value="WOH04894.1"/>
    <property type="molecule type" value="Genomic_DNA"/>
</dbReference>
<keyword evidence="2" id="KW-0040">ANK repeat</keyword>
<evidence type="ECO:0000256" key="2">
    <source>
        <dbReference type="ARBA" id="ARBA00023043"/>
    </source>
</evidence>
<accession>A0A164VRN3</accession>
<dbReference type="PROSITE" id="PS50297">
    <property type="entry name" value="ANK_REP_REGION"/>
    <property type="match status" value="1"/>
</dbReference>
<keyword evidence="1" id="KW-0677">Repeat</keyword>
<dbReference type="AlphaFoldDB" id="A0A164VRN3"/>
<proteinExistence type="predicted"/>
<dbReference type="PROSITE" id="PS50088">
    <property type="entry name" value="ANK_REPEAT"/>
    <property type="match status" value="1"/>
</dbReference>
<evidence type="ECO:0000313" key="4">
    <source>
        <dbReference type="Proteomes" id="UP000077755"/>
    </source>
</evidence>
<reference evidence="3" key="2">
    <citation type="submission" date="2022-03" db="EMBL/GenBank/DDBJ databases">
        <title>Draft title - Genomic analysis of global carrot germplasm unveils the trajectory of domestication and the origin of high carotenoid orange carrot.</title>
        <authorList>
            <person name="Iorizzo M."/>
            <person name="Ellison S."/>
            <person name="Senalik D."/>
            <person name="Macko-Podgorni A."/>
            <person name="Grzebelus D."/>
            <person name="Bostan H."/>
            <person name="Rolling W."/>
            <person name="Curaba J."/>
            <person name="Simon P."/>
        </authorList>
    </citation>
    <scope>NUCLEOTIDE SEQUENCE</scope>
    <source>
        <tissue evidence="3">Leaf</tissue>
    </source>
</reference>
<dbReference type="Pfam" id="PF12796">
    <property type="entry name" value="Ank_2"/>
    <property type="match status" value="1"/>
</dbReference>